<dbReference type="Proteomes" id="UP000634579">
    <property type="component" value="Unassembled WGS sequence"/>
</dbReference>
<keyword evidence="3" id="KW-1185">Reference proteome</keyword>
<keyword evidence="1" id="KW-0472">Membrane</keyword>
<evidence type="ECO:0000313" key="2">
    <source>
        <dbReference type="EMBL" id="MBF4632662.1"/>
    </source>
</evidence>
<feature type="transmembrane region" description="Helical" evidence="1">
    <location>
        <begin position="15"/>
        <end position="41"/>
    </location>
</feature>
<accession>A0A8I0SAP0</accession>
<organism evidence="2 3">
    <name type="scientific">Clavibacter phaseoli</name>
    <dbReference type="NCBI Taxonomy" id="1734031"/>
    <lineage>
        <taxon>Bacteria</taxon>
        <taxon>Bacillati</taxon>
        <taxon>Actinomycetota</taxon>
        <taxon>Actinomycetes</taxon>
        <taxon>Micrococcales</taxon>
        <taxon>Microbacteriaceae</taxon>
        <taxon>Clavibacter</taxon>
    </lineage>
</organism>
<name>A0A8I0SAP0_9MICO</name>
<evidence type="ECO:0000313" key="3">
    <source>
        <dbReference type="Proteomes" id="UP000634579"/>
    </source>
</evidence>
<dbReference type="EMBL" id="JADKRP010000006">
    <property type="protein sequence ID" value="MBF4632662.1"/>
    <property type="molecule type" value="Genomic_DNA"/>
</dbReference>
<evidence type="ECO:0000256" key="1">
    <source>
        <dbReference type="SAM" id="Phobius"/>
    </source>
</evidence>
<proteinExistence type="predicted"/>
<gene>
    <name evidence="2" type="ORF">ITJ42_15690</name>
</gene>
<dbReference type="AlphaFoldDB" id="A0A8I0SAP0"/>
<keyword evidence="1" id="KW-0812">Transmembrane</keyword>
<comment type="caution">
    <text evidence="2">The sequence shown here is derived from an EMBL/GenBank/DDBJ whole genome shotgun (WGS) entry which is preliminary data.</text>
</comment>
<sequence length="67" mass="7156">MLNLLFGWLPKVNPTVVLCVLALIVILVIVVVSTLTFIVILGPSGTPTERVVLILDTIGDMNADSSH</sequence>
<reference evidence="2 3" key="1">
    <citation type="submission" date="2020-10" db="EMBL/GenBank/DDBJ databases">
        <title>Draft genome sequences of plant-associated actinobacteria.</title>
        <authorList>
            <person name="Tarlachkov S.V."/>
            <person name="Starodumova I.P."/>
            <person name="Dorofeeva L.V."/>
            <person name="Prisyazhnaya N.V."/>
            <person name="Roubtsova T.V."/>
            <person name="Chizhov V.N."/>
            <person name="Nadler S.A."/>
            <person name="Subbotin S.A."/>
            <person name="Evtushenko L.I."/>
        </authorList>
    </citation>
    <scope>NUCLEOTIDE SEQUENCE [LARGE SCALE GENOMIC DNA]</scope>
    <source>
        <strain evidence="2 3">VKM Ac-2886</strain>
    </source>
</reference>
<keyword evidence="1" id="KW-1133">Transmembrane helix</keyword>
<dbReference type="RefSeq" id="WP_194676228.1">
    <property type="nucleotide sequence ID" value="NZ_CP040787.1"/>
</dbReference>
<protein>
    <submittedName>
        <fullName evidence="2">Uncharacterized protein</fullName>
    </submittedName>
</protein>